<evidence type="ECO:0000256" key="4">
    <source>
        <dbReference type="ARBA" id="ARBA00022806"/>
    </source>
</evidence>
<evidence type="ECO:0000256" key="2">
    <source>
        <dbReference type="ARBA" id="ARBA00022741"/>
    </source>
</evidence>
<dbReference type="EMBL" id="CM000781">
    <property type="protein sequence ID" value="AQK63190.1"/>
    <property type="molecule type" value="Genomic_DNA"/>
</dbReference>
<keyword evidence="2" id="KW-0547">Nucleotide-binding</keyword>
<feature type="domain" description="Helicase C-terminal" evidence="9">
    <location>
        <begin position="75"/>
        <end position="224"/>
    </location>
</feature>
<proteinExistence type="predicted"/>
<name>A0A1D6GIC8_MAIZE</name>
<evidence type="ECO:0000256" key="8">
    <source>
        <dbReference type="SAM" id="MobiDB-lite"/>
    </source>
</evidence>
<evidence type="ECO:0000256" key="6">
    <source>
        <dbReference type="ARBA" id="ARBA00022884"/>
    </source>
</evidence>
<accession>A0A1D6GIC8</accession>
<evidence type="ECO:0000256" key="7">
    <source>
        <dbReference type="ARBA" id="ARBA00047984"/>
    </source>
</evidence>
<dbReference type="PROSITE" id="PS51194">
    <property type="entry name" value="HELICASE_CTER"/>
    <property type="match status" value="1"/>
</dbReference>
<dbReference type="SMART" id="SM00490">
    <property type="entry name" value="HELICc"/>
    <property type="match status" value="1"/>
</dbReference>
<dbReference type="AlphaFoldDB" id="A0A1D6GIC8"/>
<sequence length="263" mass="30478">MLYKLCLCYDCFYVYTIHLTAFVHILCCFYFDSIFNVCFICSINILMMNMLCFLQFGIRSAVLNAELPQNSRLHIIEAFNARLFDYLIATDDTKTKEKQTNEENKKEATLSRKRKKQTNKENQKEQKVSRKHLQQTLDAEFGVVRGIDFKNVFTVVNFDMPLDATGYVHRIGRTGRANKTGASISLVSPKEDSTFKEIEHMLQDVEKKDMDCISPFPLLTKDAVESLRYRAQVCNISILDYKFDLFSLFYISVSVHLCNLMLA</sequence>
<feature type="compositionally biased region" description="Basic and acidic residues" evidence="8">
    <location>
        <begin position="118"/>
        <end position="128"/>
    </location>
</feature>
<feature type="compositionally biased region" description="Basic and acidic residues" evidence="8">
    <location>
        <begin position="95"/>
        <end position="110"/>
    </location>
</feature>
<dbReference type="SUPFAM" id="SSF52540">
    <property type="entry name" value="P-loop containing nucleoside triphosphate hydrolases"/>
    <property type="match status" value="1"/>
</dbReference>
<dbReference type="GO" id="GO:0005524">
    <property type="term" value="F:ATP binding"/>
    <property type="evidence" value="ECO:0007669"/>
    <property type="project" value="UniProtKB-KW"/>
</dbReference>
<evidence type="ECO:0000259" key="9">
    <source>
        <dbReference type="PROSITE" id="PS51194"/>
    </source>
</evidence>
<dbReference type="EC" id="3.6.4.13" evidence="1"/>
<dbReference type="Gene3D" id="3.40.50.300">
    <property type="entry name" value="P-loop containing nucleotide triphosphate hydrolases"/>
    <property type="match status" value="1"/>
</dbReference>
<evidence type="ECO:0000256" key="5">
    <source>
        <dbReference type="ARBA" id="ARBA00022840"/>
    </source>
</evidence>
<protein>
    <recommendedName>
        <fullName evidence="1">RNA helicase</fullName>
        <ecNumber evidence="1">3.6.4.13</ecNumber>
    </recommendedName>
</protein>
<dbReference type="Pfam" id="PF00271">
    <property type="entry name" value="Helicase_C"/>
    <property type="match status" value="1"/>
</dbReference>
<organism evidence="10">
    <name type="scientific">Zea mays</name>
    <name type="common">Maize</name>
    <dbReference type="NCBI Taxonomy" id="4577"/>
    <lineage>
        <taxon>Eukaryota</taxon>
        <taxon>Viridiplantae</taxon>
        <taxon>Streptophyta</taxon>
        <taxon>Embryophyta</taxon>
        <taxon>Tracheophyta</taxon>
        <taxon>Spermatophyta</taxon>
        <taxon>Magnoliopsida</taxon>
        <taxon>Liliopsida</taxon>
        <taxon>Poales</taxon>
        <taxon>Poaceae</taxon>
        <taxon>PACMAD clade</taxon>
        <taxon>Panicoideae</taxon>
        <taxon>Andropogonodae</taxon>
        <taxon>Andropogoneae</taxon>
        <taxon>Tripsacinae</taxon>
        <taxon>Zea</taxon>
    </lineage>
</organism>
<dbReference type="InterPro" id="IPR001650">
    <property type="entry name" value="Helicase_C-like"/>
</dbReference>
<dbReference type="PANTHER" id="PTHR47959:SF21">
    <property type="entry name" value="DEAD-BOX HELICASE 56"/>
    <property type="match status" value="1"/>
</dbReference>
<feature type="region of interest" description="Disordered" evidence="8">
    <location>
        <begin position="95"/>
        <end position="131"/>
    </location>
</feature>
<reference evidence="10" key="1">
    <citation type="submission" date="2015-12" db="EMBL/GenBank/DDBJ databases">
        <title>Update maize B73 reference genome by single molecule sequencing technologies.</title>
        <authorList>
            <consortium name="Maize Genome Sequencing Project"/>
            <person name="Ware D."/>
        </authorList>
    </citation>
    <scope>NUCLEOTIDE SEQUENCE</scope>
    <source>
        <tissue evidence="10">Seedling</tissue>
    </source>
</reference>
<dbReference type="InterPro" id="IPR027417">
    <property type="entry name" value="P-loop_NTPase"/>
</dbReference>
<keyword evidence="6" id="KW-0694">RNA-binding</keyword>
<keyword evidence="4 10" id="KW-0347">Helicase</keyword>
<dbReference type="GO" id="GO:0003723">
    <property type="term" value="F:RNA binding"/>
    <property type="evidence" value="ECO:0007669"/>
    <property type="project" value="UniProtKB-KW"/>
</dbReference>
<keyword evidence="3" id="KW-0378">Hydrolase</keyword>
<evidence type="ECO:0000256" key="1">
    <source>
        <dbReference type="ARBA" id="ARBA00012552"/>
    </source>
</evidence>
<comment type="catalytic activity">
    <reaction evidence="7">
        <text>ATP + H2O = ADP + phosphate + H(+)</text>
        <dbReference type="Rhea" id="RHEA:13065"/>
        <dbReference type="ChEBI" id="CHEBI:15377"/>
        <dbReference type="ChEBI" id="CHEBI:15378"/>
        <dbReference type="ChEBI" id="CHEBI:30616"/>
        <dbReference type="ChEBI" id="CHEBI:43474"/>
        <dbReference type="ChEBI" id="CHEBI:456216"/>
        <dbReference type="EC" id="3.6.4.13"/>
    </reaction>
</comment>
<evidence type="ECO:0000313" key="10">
    <source>
        <dbReference type="EMBL" id="AQK63190.1"/>
    </source>
</evidence>
<dbReference type="CDD" id="cd18787">
    <property type="entry name" value="SF2_C_DEAD"/>
    <property type="match status" value="1"/>
</dbReference>
<dbReference type="InterPro" id="IPR050079">
    <property type="entry name" value="DEAD_box_RNA_helicase"/>
</dbReference>
<gene>
    <name evidence="10" type="ORF">ZEAMMB73_Zm00001d013358</name>
</gene>
<keyword evidence="5" id="KW-0067">ATP-binding</keyword>
<dbReference type="GO" id="GO:0003724">
    <property type="term" value="F:RNA helicase activity"/>
    <property type="evidence" value="ECO:0007669"/>
    <property type="project" value="UniProtKB-EC"/>
</dbReference>
<evidence type="ECO:0000256" key="3">
    <source>
        <dbReference type="ARBA" id="ARBA00022801"/>
    </source>
</evidence>
<dbReference type="GO" id="GO:0016787">
    <property type="term" value="F:hydrolase activity"/>
    <property type="evidence" value="ECO:0007669"/>
    <property type="project" value="UniProtKB-KW"/>
</dbReference>
<dbReference type="PANTHER" id="PTHR47959">
    <property type="entry name" value="ATP-DEPENDENT RNA HELICASE RHLE-RELATED"/>
    <property type="match status" value="1"/>
</dbReference>